<keyword evidence="2" id="KW-1185">Reference proteome</keyword>
<dbReference type="Proteomes" id="UP000562682">
    <property type="component" value="Unassembled WGS sequence"/>
</dbReference>
<reference evidence="1 2" key="1">
    <citation type="submission" date="2020-05" db="EMBL/GenBank/DDBJ databases">
        <title>Identification and distribution of gene clusters putatively required for synthesis of sphingolipid metabolism inhibitors in phylogenetically diverse species of the filamentous fungus Fusarium.</title>
        <authorList>
            <person name="Kim H.-S."/>
            <person name="Busman M."/>
            <person name="Brown D.W."/>
            <person name="Divon H."/>
            <person name="Uhlig S."/>
            <person name="Proctor R.H."/>
        </authorList>
    </citation>
    <scope>NUCLEOTIDE SEQUENCE [LARGE SCALE GENOMIC DNA]</scope>
    <source>
        <strain evidence="1 2">NRRL 25311</strain>
    </source>
</reference>
<protein>
    <submittedName>
        <fullName evidence="1">Heterokaryon incompatibility protein (Het-6OR allele)</fullName>
    </submittedName>
</protein>
<proteinExistence type="predicted"/>
<comment type="caution">
    <text evidence="1">The sequence shown here is derived from an EMBL/GenBank/DDBJ whole genome shotgun (WGS) entry which is preliminary data.</text>
</comment>
<organism evidence="1 2">
    <name type="scientific">Fusarium denticulatum</name>
    <dbReference type="NCBI Taxonomy" id="48507"/>
    <lineage>
        <taxon>Eukaryota</taxon>
        <taxon>Fungi</taxon>
        <taxon>Dikarya</taxon>
        <taxon>Ascomycota</taxon>
        <taxon>Pezizomycotina</taxon>
        <taxon>Sordariomycetes</taxon>
        <taxon>Hypocreomycetidae</taxon>
        <taxon>Hypocreales</taxon>
        <taxon>Nectriaceae</taxon>
        <taxon>Fusarium</taxon>
        <taxon>Fusarium fujikuroi species complex</taxon>
    </lineage>
</organism>
<sequence>MEEPDRQRMQLDGLYKTFPCWRVVLIDSELEYWEAVTMGMHSLYEEIESRERRPIPKDIADGLISYDRLLTRIYGSTLMDSKSLDPPEKRAIYRCESSYREFEKYGPNFWSRSSIATFAEAHLSLPLTPSSGEWYRLEILRCCSMIFCKRALGIWLKKVQHLETKLYKTNCLLISDQEKEQIVADNCEHPTIETITSTNTAQKWIQTMRRTFYTMTKDITYKTFAEICQSRSIIQETVWSLTSEATVALVDDGTLNVLMTFNCYEGTPAIGGLLTQLSHLMHVASGVLDLWILPDAFQVVQQARYACKSLIDLHRNNNLSTTDHEYAALFSKAVVFMGSATWMRHLRDNGKPKVSVYNQYFLKFRSQKQYEVFGESKDEFPISSEFITTVSQCTERLLTWVDSASRIFTISQWALCAQNLKGPDFAASFVKALVGDIYEESPGKFRRLRQPDIRLLQSWFVSCLLPQLCDMNPAVHGELWTRLLSTEAEFDTGSDDMKLFDTEMRLNTEGRVFFITEDHRMGFGPGSMVEGDEIRALPGGNSPFVLRPMSRIGINPEPSYEVIGDCFFLLDSEEKDGGDGLFQGYLPTEILGELLPTGCGSNDILLL</sequence>
<name>A0A8H5T5U3_9HYPO</name>
<dbReference type="EMBL" id="JAAOAK010000484">
    <property type="protein sequence ID" value="KAF5663608.1"/>
    <property type="molecule type" value="Genomic_DNA"/>
</dbReference>
<accession>A0A8H5T5U3</accession>
<dbReference type="Pfam" id="PF26639">
    <property type="entry name" value="Het-6_barrel"/>
    <property type="match status" value="1"/>
</dbReference>
<evidence type="ECO:0000313" key="1">
    <source>
        <dbReference type="EMBL" id="KAF5663608.1"/>
    </source>
</evidence>
<evidence type="ECO:0000313" key="2">
    <source>
        <dbReference type="Proteomes" id="UP000562682"/>
    </source>
</evidence>
<dbReference type="AlphaFoldDB" id="A0A8H5T5U3"/>
<gene>
    <name evidence="1" type="ORF">FDENT_13088</name>
</gene>